<dbReference type="PANTHER" id="PTHR38436">
    <property type="entry name" value="POLYKETIDE CYCLASE SNOAL-LIKE DOMAIN"/>
    <property type="match status" value="1"/>
</dbReference>
<dbReference type="Gene3D" id="3.10.450.50">
    <property type="match status" value="1"/>
</dbReference>
<dbReference type="SUPFAM" id="SSF54427">
    <property type="entry name" value="NTF2-like"/>
    <property type="match status" value="1"/>
</dbReference>
<feature type="signal peptide" evidence="1">
    <location>
        <begin position="1"/>
        <end position="20"/>
    </location>
</feature>
<reference evidence="3 4" key="1">
    <citation type="journal article" date="2019" name="bioRxiv">
        <title>Bacteria contribute to plant secondary compound degradation in a generalist herbivore system.</title>
        <authorList>
            <person name="Francoeur C.B."/>
            <person name="Khadempour L."/>
            <person name="Moreira-Soto R.D."/>
            <person name="Gotting K."/>
            <person name="Book A.J."/>
            <person name="Pinto-Tomas A.A."/>
            <person name="Keefover-Ring K."/>
            <person name="Currie C.R."/>
        </authorList>
    </citation>
    <scope>NUCLEOTIDE SEQUENCE [LARGE SCALE GENOMIC DNA]</scope>
    <source>
        <strain evidence="3">Acro-835</strain>
    </source>
</reference>
<comment type="caution">
    <text evidence="3">The sequence shown here is derived from an EMBL/GenBank/DDBJ whole genome shotgun (WGS) entry which is preliminary data.</text>
</comment>
<organism evidence="3 4">
    <name type="scientific">Candidatus Pantoea multigeneris</name>
    <dbReference type="NCBI Taxonomy" id="2608357"/>
    <lineage>
        <taxon>Bacteria</taxon>
        <taxon>Pseudomonadati</taxon>
        <taxon>Pseudomonadota</taxon>
        <taxon>Gammaproteobacteria</taxon>
        <taxon>Enterobacterales</taxon>
        <taxon>Erwiniaceae</taxon>
        <taxon>Pantoea</taxon>
    </lineage>
</organism>
<dbReference type="InterPro" id="IPR032710">
    <property type="entry name" value="NTF2-like_dom_sf"/>
</dbReference>
<evidence type="ECO:0000313" key="4">
    <source>
        <dbReference type="Proteomes" id="UP001515683"/>
    </source>
</evidence>
<feature type="domain" description="SnoaL-like" evidence="2">
    <location>
        <begin position="35"/>
        <end position="131"/>
    </location>
</feature>
<evidence type="ECO:0000259" key="2">
    <source>
        <dbReference type="Pfam" id="PF12680"/>
    </source>
</evidence>
<proteinExistence type="predicted"/>
<accession>A0ABX0RGL8</accession>
<evidence type="ECO:0000313" key="3">
    <source>
        <dbReference type="EMBL" id="NIF24451.1"/>
    </source>
</evidence>
<dbReference type="Pfam" id="PF12680">
    <property type="entry name" value="SnoaL_2"/>
    <property type="match status" value="1"/>
</dbReference>
<dbReference type="InterPro" id="IPR037401">
    <property type="entry name" value="SnoaL-like"/>
</dbReference>
<evidence type="ECO:0000256" key="1">
    <source>
        <dbReference type="SAM" id="SignalP"/>
    </source>
</evidence>
<feature type="chain" id="PRO_5046442814" evidence="1">
    <location>
        <begin position="21"/>
        <end position="149"/>
    </location>
</feature>
<protein>
    <submittedName>
        <fullName evidence="3">Polyketide cyclase</fullName>
    </submittedName>
</protein>
<dbReference type="RefSeq" id="WP_017349336.1">
    <property type="nucleotide sequence ID" value="NZ_VWXF01000015.1"/>
</dbReference>
<dbReference type="PANTHER" id="PTHR38436:SF1">
    <property type="entry name" value="ESTER CYCLASE"/>
    <property type="match status" value="1"/>
</dbReference>
<dbReference type="Proteomes" id="UP001515683">
    <property type="component" value="Unassembled WGS sequence"/>
</dbReference>
<sequence>MKRTLTALLAFAVLSGSALAAESPAEKQNIQNVVNFYNKGLNEKNFDAARPYLGNDYKQHNPGAQDGIEGFRHFVAFLQQKYPHSHSEIVRTFADGDYVILHVKTTGREAGETKAIVDIFRLDPQHKIVEHWDVTQVVPDKTVSGNSMF</sequence>
<dbReference type="EMBL" id="VWXF01000015">
    <property type="protein sequence ID" value="NIF24451.1"/>
    <property type="molecule type" value="Genomic_DNA"/>
</dbReference>
<keyword evidence="4" id="KW-1185">Reference proteome</keyword>
<dbReference type="InterPro" id="IPR009959">
    <property type="entry name" value="Cyclase_SnoaL-like"/>
</dbReference>
<name>A0ABX0RGL8_9GAMM</name>
<gene>
    <name evidence="3" type="ORF">F3J40_23030</name>
</gene>
<keyword evidence="1" id="KW-0732">Signal</keyword>